<sequence length="194" mass="22115">MNRERLMEETRGQMPLKRWDHTIGVMGAAVELAKRFGGDPDKAELAALLHDYCKYWPIEEQRREYAAEELDPDLFNYDPQLLHGPLAAEVVRKRYGITDCEVLDAIRYHTSGRERMTLLDKIVCLADYIEPGRDFPTVPVIREMAEHSLERALVAGFDSTVQFLVEKGKKVFPLTIVARNSLIDEIGGRTGPKD</sequence>
<dbReference type="OrthoDB" id="9782134at2"/>
<dbReference type="InterPro" id="IPR051094">
    <property type="entry name" value="Diverse_Catalytic_Enzymes"/>
</dbReference>
<evidence type="ECO:0000256" key="1">
    <source>
        <dbReference type="ARBA" id="ARBA00012506"/>
    </source>
</evidence>
<keyword evidence="3" id="KW-0547">Nucleotide-binding</keyword>
<name>A0A5C4TH98_9BACL</name>
<feature type="domain" description="HD" evidence="7">
    <location>
        <begin position="18"/>
        <end position="132"/>
    </location>
</feature>
<gene>
    <name evidence="8" type="ORF">FE784_02045</name>
</gene>
<dbReference type="Proteomes" id="UP000307943">
    <property type="component" value="Unassembled WGS sequence"/>
</dbReference>
<dbReference type="EMBL" id="VDCQ01000002">
    <property type="protein sequence ID" value="TNJ67947.1"/>
    <property type="molecule type" value="Genomic_DNA"/>
</dbReference>
<evidence type="ECO:0000313" key="9">
    <source>
        <dbReference type="Proteomes" id="UP000307943"/>
    </source>
</evidence>
<dbReference type="PANTHER" id="PTHR35795">
    <property type="entry name" value="SLR1885 PROTEIN"/>
    <property type="match status" value="1"/>
</dbReference>
<proteinExistence type="predicted"/>
<keyword evidence="9" id="KW-1185">Reference proteome</keyword>
<evidence type="ECO:0000256" key="5">
    <source>
        <dbReference type="ARBA" id="ARBA00023004"/>
    </source>
</evidence>
<dbReference type="InterPro" id="IPR003607">
    <property type="entry name" value="HD/PDEase_dom"/>
</dbReference>
<evidence type="ECO:0000313" key="8">
    <source>
        <dbReference type="EMBL" id="TNJ67947.1"/>
    </source>
</evidence>
<dbReference type="SMART" id="SM00471">
    <property type="entry name" value="HDc"/>
    <property type="match status" value="1"/>
</dbReference>
<keyword evidence="2" id="KW-0479">Metal-binding</keyword>
<dbReference type="GO" id="GO:0000166">
    <property type="term" value="F:nucleotide binding"/>
    <property type="evidence" value="ECO:0007669"/>
    <property type="project" value="UniProtKB-KW"/>
</dbReference>
<evidence type="ECO:0000256" key="2">
    <source>
        <dbReference type="ARBA" id="ARBA00022723"/>
    </source>
</evidence>
<comment type="catalytic activity">
    <reaction evidence="6">
        <text>P(1),P(4)-bis(5'-adenosyl) tetraphosphate + H2O = 2 ADP + 2 H(+)</text>
        <dbReference type="Rhea" id="RHEA:24252"/>
        <dbReference type="ChEBI" id="CHEBI:15377"/>
        <dbReference type="ChEBI" id="CHEBI:15378"/>
        <dbReference type="ChEBI" id="CHEBI:58141"/>
        <dbReference type="ChEBI" id="CHEBI:456216"/>
        <dbReference type="EC" id="3.6.1.41"/>
    </reaction>
</comment>
<keyword evidence="5" id="KW-0408">Iron</keyword>
<dbReference type="Pfam" id="PF01966">
    <property type="entry name" value="HD"/>
    <property type="match status" value="1"/>
</dbReference>
<reference evidence="8 9" key="1">
    <citation type="submission" date="2019-05" db="EMBL/GenBank/DDBJ databases">
        <title>We sequenced the genome of Paenibacillus hemerocallicola KCTC 33185 for further insight into its adaptation and study the phylogeny of Paenibacillus.</title>
        <authorList>
            <person name="Narsing Rao M.P."/>
        </authorList>
    </citation>
    <scope>NUCLEOTIDE SEQUENCE [LARGE SCALE GENOMIC DNA]</scope>
    <source>
        <strain evidence="8 9">KCTC 33185</strain>
    </source>
</reference>
<protein>
    <recommendedName>
        <fullName evidence="1">bis(5'-nucleosyl)-tetraphosphatase (symmetrical)</fullName>
        <ecNumber evidence="1">3.6.1.41</ecNumber>
    </recommendedName>
</protein>
<dbReference type="InterPro" id="IPR005249">
    <property type="entry name" value="YqeK"/>
</dbReference>
<dbReference type="SUPFAM" id="SSF109604">
    <property type="entry name" value="HD-domain/PDEase-like"/>
    <property type="match status" value="1"/>
</dbReference>
<comment type="caution">
    <text evidence="8">The sequence shown here is derived from an EMBL/GenBank/DDBJ whole genome shotgun (WGS) entry which is preliminary data.</text>
</comment>
<accession>A0A5C4TH98</accession>
<dbReference type="PANTHER" id="PTHR35795:SF1">
    <property type="entry name" value="BIS(5'-NUCLEOSYL)-TETRAPHOSPHATASE, SYMMETRICAL"/>
    <property type="match status" value="1"/>
</dbReference>
<evidence type="ECO:0000256" key="4">
    <source>
        <dbReference type="ARBA" id="ARBA00022801"/>
    </source>
</evidence>
<dbReference type="GO" id="GO:0046872">
    <property type="term" value="F:metal ion binding"/>
    <property type="evidence" value="ECO:0007669"/>
    <property type="project" value="UniProtKB-KW"/>
</dbReference>
<dbReference type="RefSeq" id="WP_139600454.1">
    <property type="nucleotide sequence ID" value="NZ_VDCQ01000002.1"/>
</dbReference>
<dbReference type="Gene3D" id="1.10.3210.10">
    <property type="entry name" value="Hypothetical protein af1432"/>
    <property type="match status" value="1"/>
</dbReference>
<dbReference type="GO" id="GO:0008803">
    <property type="term" value="F:bis(5'-nucleosyl)-tetraphosphatase (symmetrical) activity"/>
    <property type="evidence" value="ECO:0007669"/>
    <property type="project" value="UniProtKB-EC"/>
</dbReference>
<dbReference type="EC" id="3.6.1.41" evidence="1"/>
<dbReference type="InterPro" id="IPR006674">
    <property type="entry name" value="HD_domain"/>
</dbReference>
<dbReference type="NCBIfam" id="TIGR00488">
    <property type="entry name" value="bis(5'-nucleosyl)-tetraphosphatase (symmetrical) YqeK"/>
    <property type="match status" value="1"/>
</dbReference>
<organism evidence="8 9">
    <name type="scientific">Paenibacillus hemerocallicola</name>
    <dbReference type="NCBI Taxonomy" id="1172614"/>
    <lineage>
        <taxon>Bacteria</taxon>
        <taxon>Bacillati</taxon>
        <taxon>Bacillota</taxon>
        <taxon>Bacilli</taxon>
        <taxon>Bacillales</taxon>
        <taxon>Paenibacillaceae</taxon>
        <taxon>Paenibacillus</taxon>
    </lineage>
</organism>
<dbReference type="AlphaFoldDB" id="A0A5C4TH98"/>
<evidence type="ECO:0000256" key="3">
    <source>
        <dbReference type="ARBA" id="ARBA00022741"/>
    </source>
</evidence>
<dbReference type="PROSITE" id="PS51831">
    <property type="entry name" value="HD"/>
    <property type="match status" value="1"/>
</dbReference>
<evidence type="ECO:0000256" key="6">
    <source>
        <dbReference type="ARBA" id="ARBA00049417"/>
    </source>
</evidence>
<keyword evidence="4" id="KW-0378">Hydrolase</keyword>
<evidence type="ECO:0000259" key="7">
    <source>
        <dbReference type="PROSITE" id="PS51831"/>
    </source>
</evidence>
<dbReference type="CDD" id="cd00077">
    <property type="entry name" value="HDc"/>
    <property type="match status" value="1"/>
</dbReference>